<evidence type="ECO:0000313" key="5">
    <source>
        <dbReference type="Proteomes" id="UP001575105"/>
    </source>
</evidence>
<reference evidence="4 5" key="1">
    <citation type="submission" date="2024-08" db="EMBL/GenBank/DDBJ databases">
        <title>Whole-genome sequencing of halo(alkali)philic microorganisms from hypersaline lakes.</title>
        <authorList>
            <person name="Sorokin D.Y."/>
            <person name="Merkel A.Y."/>
            <person name="Messina E."/>
            <person name="Yakimov M."/>
        </authorList>
    </citation>
    <scope>NUCLEOTIDE SEQUENCE [LARGE SCALE GENOMIC DNA]</scope>
    <source>
        <strain evidence="4 5">AB-hyl4</strain>
    </source>
</reference>
<keyword evidence="2" id="KW-0472">Membrane</keyword>
<feature type="coiled-coil region" evidence="1">
    <location>
        <begin position="38"/>
        <end position="65"/>
    </location>
</feature>
<evidence type="ECO:0000313" key="4">
    <source>
        <dbReference type="EMBL" id="MFA9479901.1"/>
    </source>
</evidence>
<dbReference type="InterPro" id="IPR025297">
    <property type="entry name" value="DUF4159"/>
</dbReference>
<feature type="coiled-coil region" evidence="1">
    <location>
        <begin position="212"/>
        <end position="239"/>
    </location>
</feature>
<dbReference type="Proteomes" id="UP001575105">
    <property type="component" value="Unassembled WGS sequence"/>
</dbReference>
<proteinExistence type="predicted"/>
<gene>
    <name evidence="4" type="ORF">ACERK3_16580</name>
</gene>
<dbReference type="RefSeq" id="WP_425346827.1">
    <property type="nucleotide sequence ID" value="NZ_JBGUBD010000013.1"/>
</dbReference>
<protein>
    <submittedName>
        <fullName evidence="4">DUF4159 domain-containing protein</fullName>
    </submittedName>
</protein>
<comment type="caution">
    <text evidence="4">The sequence shown here is derived from an EMBL/GenBank/DDBJ whole genome shotgun (WGS) entry which is preliminary data.</text>
</comment>
<feature type="domain" description="DUF4159" evidence="3">
    <location>
        <begin position="942"/>
        <end position="1112"/>
    </location>
</feature>
<organism evidence="4 5">
    <name type="scientific">Natronomicrosphaera hydrolytica</name>
    <dbReference type="NCBI Taxonomy" id="3242702"/>
    <lineage>
        <taxon>Bacteria</taxon>
        <taxon>Pseudomonadati</taxon>
        <taxon>Planctomycetota</taxon>
        <taxon>Phycisphaerae</taxon>
        <taxon>Phycisphaerales</taxon>
        <taxon>Phycisphaeraceae</taxon>
        <taxon>Natronomicrosphaera</taxon>
    </lineage>
</organism>
<sequence length="1139" mass="129941">MGDDRQRRGRPWGACVRGAVSLTLMLIVWAGVTASAVADDRAARAARLETAIEQLKAEAEQLDQLEAPSTRPVFRRPHPALRGWGAEAGPVVLERLQGSFTGNEHRDAYIRWHLMPPVRDMLREAYDTFNNTGEHQLPDGVIRNLRNLTQRLPSPLQIPRLEEYRWEPEDLGQEYRRLWSESRITVGIPPFGDHYYGRAALERASDDQRRTLEPIVARMEELRARLERVRDRQAEVYNERVRQVNSIVRDFRGDVIYALIQSGDADLMGMVIDEISRQVGNQQYIGIDLMEYMYYAMLDGYLALYGAEDLRRASRNLERMARQYDSFRIYRFGEEDPPWYMARPRRNAADMAFHLIHVFQDPAVLSLFQYEATARPREQPFRPSNFVFTADNFTERDVHVAIGRVLEALQNPRRPELQPPYMLDEEERLRRRVQRHDNRHDVIHEVGNHAVAAWAMLAAGESYQQPSLLKRINWVLSGEPPFTYDRGMRLQMLSHMPGRVFQPWVHRDRVMLERGLSEETGNWGRHSGLREPDGWGDHASGAYGMLGLSGAHRAGADIENNTWRLVDAHWRRTQQQTANDQPAGWALGMFNVELSNAERRRIERIPNHNRVTGPMTAAGVFALSLTEHQLSNTRHAPTSNGAMSTELRKGIAWLDANFRLDDPNAEDWYYYMWTIQRVGQITGHRRFGGVDWFRDVTAEMLNRQGRDGLWRDPSGQLGPLMPSSFALLYLSTINTPVAVGKLKFDGPWNNRPHDIWNFSEYATDWYEHDTTWQIVEPTAPISHMVESPILYLSSNARFSFSDAEVQNLREYIDAGGMLLINQEGGGGQAFNQSLRELRERLLPGREFEPLDAGHPLMTINKHLTGRTSVQAIANDIRPLVLYFNRDLGDGLQKNERDRSDSFALLSNTYLYTVGLNARRSRLDRTYIQPHPDARPTRQLAAARIRHGGQYDPEPGALSQLQTLLANEHDVDFRYETVSPTELSGQQLALLTTTGEIDMSDEEVDALRDWVDAGGTLWIDAASGSREASDGVQALVRRLAPGRTGTRLASRDRIISGQDLNSGHDNRRVTYRPYLLIQTGGSTTPRLHQIRIDDRPAIVFSTEDLTAGLAGLNHWGIYGYSVESARNLMVNGVLDVLQRE</sequence>
<name>A0ABV4U8N5_9BACT</name>
<keyword evidence="5" id="KW-1185">Reference proteome</keyword>
<keyword evidence="2" id="KW-1133">Transmembrane helix</keyword>
<feature type="domain" description="DUF4159" evidence="3">
    <location>
        <begin position="741"/>
        <end position="895"/>
    </location>
</feature>
<dbReference type="Pfam" id="PF13709">
    <property type="entry name" value="DUF4159"/>
    <property type="match status" value="2"/>
</dbReference>
<dbReference type="EMBL" id="JBGUBD010000013">
    <property type="protein sequence ID" value="MFA9479901.1"/>
    <property type="molecule type" value="Genomic_DNA"/>
</dbReference>
<evidence type="ECO:0000256" key="2">
    <source>
        <dbReference type="SAM" id="Phobius"/>
    </source>
</evidence>
<evidence type="ECO:0000259" key="3">
    <source>
        <dbReference type="Pfam" id="PF13709"/>
    </source>
</evidence>
<dbReference type="Gene3D" id="3.40.50.12140">
    <property type="entry name" value="Domain of unknown function DUF4159"/>
    <property type="match status" value="2"/>
</dbReference>
<evidence type="ECO:0000256" key="1">
    <source>
        <dbReference type="SAM" id="Coils"/>
    </source>
</evidence>
<feature type="transmembrane region" description="Helical" evidence="2">
    <location>
        <begin position="12"/>
        <end position="32"/>
    </location>
</feature>
<accession>A0ABV4U8N5</accession>
<keyword evidence="2" id="KW-0812">Transmembrane</keyword>
<keyword evidence="1" id="KW-0175">Coiled coil</keyword>